<organism evidence="2 3">
    <name type="scientific">Apiospora rasikravindrae</name>
    <dbReference type="NCBI Taxonomy" id="990691"/>
    <lineage>
        <taxon>Eukaryota</taxon>
        <taxon>Fungi</taxon>
        <taxon>Dikarya</taxon>
        <taxon>Ascomycota</taxon>
        <taxon>Pezizomycotina</taxon>
        <taxon>Sordariomycetes</taxon>
        <taxon>Xylariomycetidae</taxon>
        <taxon>Amphisphaeriales</taxon>
        <taxon>Apiosporaceae</taxon>
        <taxon>Apiospora</taxon>
    </lineage>
</organism>
<accession>A0ABR1UBQ0</accession>
<evidence type="ECO:0000313" key="3">
    <source>
        <dbReference type="Proteomes" id="UP001444661"/>
    </source>
</evidence>
<protein>
    <submittedName>
        <fullName evidence="2">Uncharacterized protein</fullName>
    </submittedName>
</protein>
<evidence type="ECO:0000256" key="1">
    <source>
        <dbReference type="SAM" id="MobiDB-lite"/>
    </source>
</evidence>
<comment type="caution">
    <text evidence="2">The sequence shown here is derived from an EMBL/GenBank/DDBJ whole genome shotgun (WGS) entry which is preliminary data.</text>
</comment>
<sequence length="152" mass="16462">MEANAEGEGKDRSPAASHTPDSTLAPNPTCCTPVFGQGRFYFRNLGVLGTFRGPVRETGGTILGAWAVCLRRGSIPEAKKGLEPPPSPVFFFFLHICTYLGWMALAKTVISSPSLPEEKTSKPALLTLPDADADTVTVTVTAEHYFSERRFD</sequence>
<proteinExistence type="predicted"/>
<keyword evidence="3" id="KW-1185">Reference proteome</keyword>
<feature type="compositionally biased region" description="Polar residues" evidence="1">
    <location>
        <begin position="19"/>
        <end position="28"/>
    </location>
</feature>
<evidence type="ECO:0000313" key="2">
    <source>
        <dbReference type="EMBL" id="KAK8056312.1"/>
    </source>
</evidence>
<dbReference type="Proteomes" id="UP001444661">
    <property type="component" value="Unassembled WGS sequence"/>
</dbReference>
<name>A0ABR1UBQ0_9PEZI</name>
<reference evidence="2 3" key="1">
    <citation type="submission" date="2023-01" db="EMBL/GenBank/DDBJ databases">
        <title>Analysis of 21 Apiospora genomes using comparative genomics revels a genus with tremendous synthesis potential of carbohydrate active enzymes and secondary metabolites.</title>
        <authorList>
            <person name="Sorensen T."/>
        </authorList>
    </citation>
    <scope>NUCLEOTIDE SEQUENCE [LARGE SCALE GENOMIC DNA]</scope>
    <source>
        <strain evidence="2 3">CBS 33761</strain>
    </source>
</reference>
<dbReference type="EMBL" id="JAQQWK010000001">
    <property type="protein sequence ID" value="KAK8056312.1"/>
    <property type="molecule type" value="Genomic_DNA"/>
</dbReference>
<feature type="region of interest" description="Disordered" evidence="1">
    <location>
        <begin position="1"/>
        <end position="28"/>
    </location>
</feature>
<gene>
    <name evidence="2" type="ORF">PG993_001539</name>
</gene>